<dbReference type="Pfam" id="PF01832">
    <property type="entry name" value="Glucosaminidase"/>
    <property type="match status" value="1"/>
</dbReference>
<dbReference type="GO" id="GO:0004040">
    <property type="term" value="F:amidase activity"/>
    <property type="evidence" value="ECO:0007669"/>
    <property type="project" value="InterPro"/>
</dbReference>
<feature type="non-terminal residue" evidence="3">
    <location>
        <position position="1"/>
    </location>
</feature>
<proteinExistence type="inferred from homology"/>
<dbReference type="AlphaFoldDB" id="A0A3D8YJI1"/>
<dbReference type="SMART" id="SM00047">
    <property type="entry name" value="LYZ2"/>
    <property type="match status" value="1"/>
</dbReference>
<organism evidence="3 4">
    <name type="scientific">Staphylococcus pseudintermedius</name>
    <dbReference type="NCBI Taxonomy" id="283734"/>
    <lineage>
        <taxon>Bacteria</taxon>
        <taxon>Bacillati</taxon>
        <taxon>Bacillota</taxon>
        <taxon>Bacilli</taxon>
        <taxon>Bacillales</taxon>
        <taxon>Staphylococcaceae</taxon>
        <taxon>Staphylococcus</taxon>
        <taxon>Staphylococcus intermedius group</taxon>
    </lineage>
</organism>
<evidence type="ECO:0000313" key="4">
    <source>
        <dbReference type="Proteomes" id="UP000256409"/>
    </source>
</evidence>
<comment type="similarity">
    <text evidence="1">In the N-terminal section; belongs to the N-acetylmuramoyl-L-alanine amidase 2 family.</text>
</comment>
<sequence length="182" mass="20449">TNKIFNDNVQVYQFLKLNQYQGISVDKLNKLLVGKGTLQNQGQAFADGCKKYGVNEIYLIAHAFLESANGTSFFASGRTGVYNYFGIGAFDNNPNNAMEFARSHGWTSPAKAIIGGAEFVGKGYFDVGQNTLYRMRWNPKKPGTHQYATDISWAKVQAKMISAMYKEIGLKGEYFIYDQYKK</sequence>
<feature type="domain" description="Mannosyl-glycoprotein endo-beta-N-acetylglucosamidase-like" evidence="2">
    <location>
        <begin position="30"/>
        <end position="176"/>
    </location>
</feature>
<evidence type="ECO:0000313" key="3">
    <source>
        <dbReference type="EMBL" id="REA80079.1"/>
    </source>
</evidence>
<dbReference type="InterPro" id="IPR002901">
    <property type="entry name" value="MGlyc_endo_b_GlcNAc-like_dom"/>
</dbReference>
<protein>
    <submittedName>
        <fullName evidence="3">Autolysin</fullName>
    </submittedName>
</protein>
<name>A0A3D8YJI1_STAPS</name>
<dbReference type="Gene3D" id="1.10.530.10">
    <property type="match status" value="1"/>
</dbReference>
<evidence type="ECO:0000256" key="1">
    <source>
        <dbReference type="ARBA" id="ARBA00006088"/>
    </source>
</evidence>
<dbReference type="Proteomes" id="UP000256409">
    <property type="component" value="Unassembled WGS sequence"/>
</dbReference>
<accession>A0A3D8YJI1</accession>
<gene>
    <name evidence="3" type="ORF">DV961_13090</name>
</gene>
<reference evidence="4" key="1">
    <citation type="journal article" date="2018" name="Vet. Microbiol.">
        <title>Molecular epidemiology of methicillin-resistant staphylococci amongst veterinary personnel, personnel-owned pets, patients and the hospital environment of two companion animal veterinary hospitals.</title>
        <authorList>
            <person name="Worthing K.A."/>
            <person name="Brown J."/>
            <person name="Gerber L."/>
            <person name="Abraham S."/>
            <person name="Trott D."/>
            <person name="Norris J.M."/>
        </authorList>
    </citation>
    <scope>NUCLEOTIDE SEQUENCE [LARGE SCALE GENOMIC DNA]</scope>
    <source>
        <strain evidence="4">ST496-2</strain>
    </source>
</reference>
<comment type="caution">
    <text evidence="3">The sequence shown here is derived from an EMBL/GenBank/DDBJ whole genome shotgun (WGS) entry which is preliminary data.</text>
</comment>
<evidence type="ECO:0000259" key="2">
    <source>
        <dbReference type="SMART" id="SM00047"/>
    </source>
</evidence>
<dbReference type="EMBL" id="QQPC01000161">
    <property type="protein sequence ID" value="REA80079.1"/>
    <property type="molecule type" value="Genomic_DNA"/>
</dbReference>
<dbReference type="RefSeq" id="WP_181894127.1">
    <property type="nucleotide sequence ID" value="NZ_QQPC01000161.1"/>
</dbReference>